<dbReference type="NCBIfam" id="TIGR02937">
    <property type="entry name" value="sigma70-ECF"/>
    <property type="match status" value="1"/>
</dbReference>
<keyword evidence="4 6" id="KW-0238">DNA-binding</keyword>
<keyword evidence="2 6" id="KW-0805">Transcription regulation</keyword>
<dbReference type="Pfam" id="PF04542">
    <property type="entry name" value="Sigma70_r2"/>
    <property type="match status" value="1"/>
</dbReference>
<dbReference type="SUPFAM" id="SSF88659">
    <property type="entry name" value="Sigma3 and sigma4 domains of RNA polymerase sigma factors"/>
    <property type="match status" value="1"/>
</dbReference>
<proteinExistence type="inferred from homology"/>
<evidence type="ECO:0000256" key="1">
    <source>
        <dbReference type="ARBA" id="ARBA00010641"/>
    </source>
</evidence>
<gene>
    <name evidence="8" type="ORF">Q9L42_013665</name>
</gene>
<dbReference type="Proteomes" id="UP001225378">
    <property type="component" value="Chromosome"/>
</dbReference>
<feature type="domain" description="RNA polymerase sigma-70 region 2" evidence="7">
    <location>
        <begin position="13"/>
        <end position="78"/>
    </location>
</feature>
<evidence type="ECO:0000259" key="7">
    <source>
        <dbReference type="Pfam" id="PF04542"/>
    </source>
</evidence>
<dbReference type="InterPro" id="IPR014289">
    <property type="entry name" value="RNA_pol_sigma-24-rel"/>
</dbReference>
<dbReference type="InterPro" id="IPR014284">
    <property type="entry name" value="RNA_pol_sigma-70_dom"/>
</dbReference>
<dbReference type="GO" id="GO:0016987">
    <property type="term" value="F:sigma factor activity"/>
    <property type="evidence" value="ECO:0007669"/>
    <property type="project" value="UniProtKB-KW"/>
</dbReference>
<keyword evidence="3 6" id="KW-0731">Sigma factor</keyword>
<dbReference type="NCBIfam" id="TIGR02943">
    <property type="entry name" value="Sig70_famx1"/>
    <property type="match status" value="1"/>
</dbReference>
<dbReference type="GO" id="GO:0003677">
    <property type="term" value="F:DNA binding"/>
    <property type="evidence" value="ECO:0007669"/>
    <property type="project" value="UniProtKB-KW"/>
</dbReference>
<comment type="similarity">
    <text evidence="1 6">Belongs to the sigma-70 factor family. ECF subfamily.</text>
</comment>
<dbReference type="InterPro" id="IPR013325">
    <property type="entry name" value="RNA_pol_sigma_r2"/>
</dbReference>
<dbReference type="InterPro" id="IPR039425">
    <property type="entry name" value="RNA_pol_sigma-70-like"/>
</dbReference>
<evidence type="ECO:0000256" key="2">
    <source>
        <dbReference type="ARBA" id="ARBA00023015"/>
    </source>
</evidence>
<dbReference type="AlphaFoldDB" id="A0AAU7NR37"/>
<dbReference type="Gene3D" id="1.10.10.10">
    <property type="entry name" value="Winged helix-like DNA-binding domain superfamily/Winged helix DNA-binding domain"/>
    <property type="match status" value="1"/>
</dbReference>
<dbReference type="InterPro" id="IPR013324">
    <property type="entry name" value="RNA_pol_sigma_r3/r4-like"/>
</dbReference>
<sequence>MPHKGSAPEQWLDKYGDVLYRFSLARVRAPDVAEDLVQETLLAALKAKENYAGQASERTWLIGILKHKIMDYFRKATKEQAQEYDDGLANDPENDFFDEQGNWSIDLASWSNPDKVLEQEQFIRVLQECIDRLPPRLAQLFILREVDGMESEELRQTLSISTLNNLWVMMSRMRTQLRHCLDLNWFGQK</sequence>
<dbReference type="PANTHER" id="PTHR43133">
    <property type="entry name" value="RNA POLYMERASE ECF-TYPE SIGMA FACTO"/>
    <property type="match status" value="1"/>
</dbReference>
<dbReference type="Gene3D" id="1.10.1740.10">
    <property type="match status" value="1"/>
</dbReference>
<dbReference type="PANTHER" id="PTHR43133:SF8">
    <property type="entry name" value="RNA POLYMERASE SIGMA FACTOR HI_1459-RELATED"/>
    <property type="match status" value="1"/>
</dbReference>
<dbReference type="EMBL" id="CP157743">
    <property type="protein sequence ID" value="XBS19409.1"/>
    <property type="molecule type" value="Genomic_DNA"/>
</dbReference>
<evidence type="ECO:0000313" key="8">
    <source>
        <dbReference type="EMBL" id="XBS19409.1"/>
    </source>
</evidence>
<dbReference type="InterPro" id="IPR007627">
    <property type="entry name" value="RNA_pol_sigma70_r2"/>
</dbReference>
<keyword evidence="5 6" id="KW-0804">Transcription</keyword>
<name>A0AAU7NR37_9GAMM</name>
<evidence type="ECO:0000256" key="4">
    <source>
        <dbReference type="ARBA" id="ARBA00023125"/>
    </source>
</evidence>
<evidence type="ECO:0000256" key="6">
    <source>
        <dbReference type="RuleBase" id="RU000716"/>
    </source>
</evidence>
<evidence type="ECO:0000256" key="3">
    <source>
        <dbReference type="ARBA" id="ARBA00023082"/>
    </source>
</evidence>
<dbReference type="GO" id="GO:0006352">
    <property type="term" value="P:DNA-templated transcription initiation"/>
    <property type="evidence" value="ECO:0007669"/>
    <property type="project" value="InterPro"/>
</dbReference>
<evidence type="ECO:0000256" key="5">
    <source>
        <dbReference type="ARBA" id="ARBA00023163"/>
    </source>
</evidence>
<protein>
    <recommendedName>
        <fullName evidence="6">RNA polymerase sigma factor</fullName>
    </recommendedName>
</protein>
<dbReference type="KEGG" id="mech:Q9L42_013665"/>
<organism evidence="8 9">
    <name type="scientific">Methylomarinum roseum</name>
    <dbReference type="NCBI Taxonomy" id="3067653"/>
    <lineage>
        <taxon>Bacteria</taxon>
        <taxon>Pseudomonadati</taxon>
        <taxon>Pseudomonadota</taxon>
        <taxon>Gammaproteobacteria</taxon>
        <taxon>Methylococcales</taxon>
        <taxon>Methylococcaceae</taxon>
        <taxon>Methylomarinum</taxon>
    </lineage>
</organism>
<dbReference type="RefSeq" id="WP_305907848.1">
    <property type="nucleotide sequence ID" value="NZ_CP157743.1"/>
</dbReference>
<keyword evidence="9" id="KW-1185">Reference proteome</keyword>
<dbReference type="InterPro" id="IPR000838">
    <property type="entry name" value="RNA_pol_sigma70_ECF_CS"/>
</dbReference>
<accession>A0AAU7NR37</accession>
<evidence type="ECO:0000313" key="9">
    <source>
        <dbReference type="Proteomes" id="UP001225378"/>
    </source>
</evidence>
<reference evidence="8 9" key="1">
    <citation type="journal article" date="2024" name="Microbiology">
        <title>Methylomarinum rosea sp. nov., a novel halophilic methanotrophic bacterium from the hypersaline Lake Elton.</title>
        <authorList>
            <person name="Suleimanov R.Z."/>
            <person name="Oshkin I.Y."/>
            <person name="Danilova O.V."/>
            <person name="Suzina N.E."/>
            <person name="Dedysh S.N."/>
        </authorList>
    </citation>
    <scope>NUCLEOTIDE SEQUENCE [LARGE SCALE GENOMIC DNA]</scope>
    <source>
        <strain evidence="8 9">Ch1-1</strain>
    </source>
</reference>
<dbReference type="PROSITE" id="PS01063">
    <property type="entry name" value="SIGMA70_ECF"/>
    <property type="match status" value="1"/>
</dbReference>
<dbReference type="InterPro" id="IPR036388">
    <property type="entry name" value="WH-like_DNA-bd_sf"/>
</dbReference>
<dbReference type="SUPFAM" id="SSF88946">
    <property type="entry name" value="Sigma2 domain of RNA polymerase sigma factors"/>
    <property type="match status" value="1"/>
</dbReference>